<dbReference type="Gene3D" id="2.120.10.30">
    <property type="entry name" value="TolB, C-terminal domain"/>
    <property type="match status" value="1"/>
</dbReference>
<dbReference type="InterPro" id="IPR011042">
    <property type="entry name" value="6-blade_b-propeller_TolB-like"/>
</dbReference>
<dbReference type="Proteomes" id="UP000596742">
    <property type="component" value="Unassembled WGS sequence"/>
</dbReference>
<reference evidence="1" key="1">
    <citation type="submission" date="2018-11" db="EMBL/GenBank/DDBJ databases">
        <authorList>
            <person name="Alioto T."/>
            <person name="Alioto T."/>
        </authorList>
    </citation>
    <scope>NUCLEOTIDE SEQUENCE</scope>
</reference>
<gene>
    <name evidence="1" type="ORF">MGAL_10B042166</name>
</gene>
<comment type="caution">
    <text evidence="1">The sequence shown here is derived from an EMBL/GenBank/DDBJ whole genome shotgun (WGS) entry which is preliminary data.</text>
</comment>
<proteinExistence type="predicted"/>
<feature type="non-terminal residue" evidence="1">
    <location>
        <position position="67"/>
    </location>
</feature>
<evidence type="ECO:0000313" key="2">
    <source>
        <dbReference type="Proteomes" id="UP000596742"/>
    </source>
</evidence>
<dbReference type="OrthoDB" id="6043843at2759"/>
<accession>A0A8B6HD27</accession>
<evidence type="ECO:0000313" key="1">
    <source>
        <dbReference type="EMBL" id="VDI77458.1"/>
    </source>
</evidence>
<dbReference type="EMBL" id="UYJE01009842">
    <property type="protein sequence ID" value="VDI77458.1"/>
    <property type="molecule type" value="Genomic_DNA"/>
</dbReference>
<organism evidence="1 2">
    <name type="scientific">Mytilus galloprovincialis</name>
    <name type="common">Mediterranean mussel</name>
    <dbReference type="NCBI Taxonomy" id="29158"/>
    <lineage>
        <taxon>Eukaryota</taxon>
        <taxon>Metazoa</taxon>
        <taxon>Spiralia</taxon>
        <taxon>Lophotrochozoa</taxon>
        <taxon>Mollusca</taxon>
        <taxon>Bivalvia</taxon>
        <taxon>Autobranchia</taxon>
        <taxon>Pteriomorphia</taxon>
        <taxon>Mytilida</taxon>
        <taxon>Mytiloidea</taxon>
        <taxon>Mytilidae</taxon>
        <taxon>Mytilinae</taxon>
        <taxon>Mytilus</taxon>
    </lineage>
</organism>
<keyword evidence="2" id="KW-1185">Reference proteome</keyword>
<name>A0A8B6HD27_MYTGA</name>
<dbReference type="AlphaFoldDB" id="A0A8B6HD27"/>
<sequence length="67" mass="7791">MDEFQDLRRVTTDDEGNVYVTNLRTHTVVVVSDDGKHHRELLTKSDGLKEPWGIYFDKKENVLLVCN</sequence>
<protein>
    <submittedName>
        <fullName evidence="1">Uncharacterized protein</fullName>
    </submittedName>
</protein>
<dbReference type="SUPFAM" id="SSF63829">
    <property type="entry name" value="Calcium-dependent phosphotriesterase"/>
    <property type="match status" value="1"/>
</dbReference>